<keyword evidence="8" id="KW-0479">Metal-binding</keyword>
<dbReference type="InterPro" id="IPR017900">
    <property type="entry name" value="4Fe4S_Fe_S_CS"/>
</dbReference>
<evidence type="ECO:0000256" key="5">
    <source>
        <dbReference type="ARBA" id="ARBA00022485"/>
    </source>
</evidence>
<evidence type="ECO:0000256" key="12">
    <source>
        <dbReference type="ARBA" id="ARBA00023291"/>
    </source>
</evidence>
<comment type="cofactor">
    <cofactor evidence="1">
        <name>[3Fe-4S] cluster</name>
        <dbReference type="ChEBI" id="CHEBI:21137"/>
    </cofactor>
</comment>
<dbReference type="InterPro" id="IPR004489">
    <property type="entry name" value="Succ_DH/fum_Rdtase_Fe-S"/>
</dbReference>
<sequence>MAEQKFIQLRIRRQEGPDKPFYWEEFRLPYRPNANIISCLMEIQRNPVNAEGKRTTPVTWDCNCLEEVCGACSMVINGKARQACSALVDTLEQPITLEPLKSFPLVRDLMVDRSRMFEALKRVRAWIPIDGTHDLGPGPRQSPYDQEWMYKLSECMTCGCCMEACPNYNETTDFIGPAPISQARLFNAHPTGKMHAHERLEALAGPGGVMECGSAQNCVRACPKEIPLTTSIADIQRQLTGYMVKKMFGK</sequence>
<dbReference type="PROSITE" id="PS00198">
    <property type="entry name" value="4FE4S_FER_1"/>
    <property type="match status" value="1"/>
</dbReference>
<dbReference type="Pfam" id="PF13183">
    <property type="entry name" value="Fer4_8"/>
    <property type="match status" value="1"/>
</dbReference>
<dbReference type="EMBL" id="JAGGLG010000012">
    <property type="protein sequence ID" value="MBP2018321.1"/>
    <property type="molecule type" value="Genomic_DNA"/>
</dbReference>
<dbReference type="NCBIfam" id="TIGR00384">
    <property type="entry name" value="dhsB"/>
    <property type="match status" value="1"/>
</dbReference>
<keyword evidence="5" id="KW-0004">4Fe-4S</keyword>
<comment type="cofactor">
    <cofactor evidence="2">
        <name>[4Fe-4S] cluster</name>
        <dbReference type="ChEBI" id="CHEBI:49883"/>
    </cofactor>
</comment>
<dbReference type="Gene3D" id="3.10.20.30">
    <property type="match status" value="1"/>
</dbReference>
<evidence type="ECO:0000256" key="3">
    <source>
        <dbReference type="ARBA" id="ARBA00009433"/>
    </source>
</evidence>
<evidence type="ECO:0000256" key="1">
    <source>
        <dbReference type="ARBA" id="ARBA00001927"/>
    </source>
</evidence>
<comment type="cofactor">
    <cofactor evidence="13">
        <name>[2Fe-2S] cluster</name>
        <dbReference type="ChEBI" id="CHEBI:190135"/>
    </cofactor>
</comment>
<keyword evidence="7" id="KW-0001">2Fe-2S</keyword>
<dbReference type="Proteomes" id="UP001519289">
    <property type="component" value="Unassembled WGS sequence"/>
</dbReference>
<comment type="similarity">
    <text evidence="3">Belongs to the succinate dehydrogenase/fumarate reductase iron-sulfur protein family.</text>
</comment>
<keyword evidence="10" id="KW-0408">Iron</keyword>
<feature type="domain" description="4Fe-4S ferredoxin-type" evidence="14">
    <location>
        <begin position="146"/>
        <end position="177"/>
    </location>
</feature>
<evidence type="ECO:0000256" key="13">
    <source>
        <dbReference type="ARBA" id="ARBA00034078"/>
    </source>
</evidence>
<evidence type="ECO:0000313" key="16">
    <source>
        <dbReference type="Proteomes" id="UP001519289"/>
    </source>
</evidence>
<evidence type="ECO:0000256" key="10">
    <source>
        <dbReference type="ARBA" id="ARBA00023004"/>
    </source>
</evidence>
<keyword evidence="12" id="KW-0003">3Fe-4S</keyword>
<gene>
    <name evidence="15" type="ORF">J2Z79_001729</name>
</gene>
<evidence type="ECO:0000256" key="4">
    <source>
        <dbReference type="ARBA" id="ARBA00012792"/>
    </source>
</evidence>
<protein>
    <recommendedName>
        <fullName evidence="4">succinate dehydrogenase</fullName>
        <ecNumber evidence="4">1.3.5.1</ecNumber>
    </recommendedName>
</protein>
<name>A0ABS4JTK0_9FIRM</name>
<dbReference type="InterPro" id="IPR009051">
    <property type="entry name" value="Helical_ferredxn"/>
</dbReference>
<reference evidence="15 16" key="1">
    <citation type="submission" date="2021-03" db="EMBL/GenBank/DDBJ databases">
        <title>Genomic Encyclopedia of Type Strains, Phase IV (KMG-IV): sequencing the most valuable type-strain genomes for metagenomic binning, comparative biology and taxonomic classification.</title>
        <authorList>
            <person name="Goeker M."/>
        </authorList>
    </citation>
    <scope>NUCLEOTIDE SEQUENCE [LARGE SCALE GENOMIC DNA]</scope>
    <source>
        <strain evidence="15 16">DSM 27138</strain>
    </source>
</reference>
<comment type="caution">
    <text evidence="15">The sequence shown here is derived from an EMBL/GenBank/DDBJ whole genome shotgun (WGS) entry which is preliminary data.</text>
</comment>
<evidence type="ECO:0000313" key="15">
    <source>
        <dbReference type="EMBL" id="MBP2018321.1"/>
    </source>
</evidence>
<evidence type="ECO:0000256" key="9">
    <source>
        <dbReference type="ARBA" id="ARBA00023002"/>
    </source>
</evidence>
<evidence type="ECO:0000256" key="8">
    <source>
        <dbReference type="ARBA" id="ARBA00022723"/>
    </source>
</evidence>
<accession>A0ABS4JTK0</accession>
<dbReference type="GO" id="GO:0008177">
    <property type="term" value="F:succinate dehydrogenase (quinone) activity"/>
    <property type="evidence" value="ECO:0007669"/>
    <property type="project" value="UniProtKB-EC"/>
</dbReference>
<dbReference type="Gene3D" id="1.10.1060.10">
    <property type="entry name" value="Alpha-helical ferredoxin"/>
    <property type="match status" value="1"/>
</dbReference>
<keyword evidence="11" id="KW-0411">Iron-sulfur</keyword>
<dbReference type="InterPro" id="IPR025192">
    <property type="entry name" value="Succ_DH/fum_Rdtase_N"/>
</dbReference>
<evidence type="ECO:0000259" key="14">
    <source>
        <dbReference type="PROSITE" id="PS51379"/>
    </source>
</evidence>
<dbReference type="InterPro" id="IPR012675">
    <property type="entry name" value="Beta-grasp_dom_sf"/>
</dbReference>
<dbReference type="NCBIfam" id="NF006391">
    <property type="entry name" value="PRK08640.1"/>
    <property type="match status" value="1"/>
</dbReference>
<dbReference type="PANTHER" id="PTHR11921:SF29">
    <property type="entry name" value="SUCCINATE DEHYDROGENASE [UBIQUINONE] IRON-SULFUR SUBUNIT, MITOCHONDRIAL"/>
    <property type="match status" value="1"/>
</dbReference>
<keyword evidence="6" id="KW-0816">Tricarboxylic acid cycle</keyword>
<keyword evidence="16" id="KW-1185">Reference proteome</keyword>
<organism evidence="15 16">
    <name type="scientific">Symbiobacterium terraclitae</name>
    <dbReference type="NCBI Taxonomy" id="557451"/>
    <lineage>
        <taxon>Bacteria</taxon>
        <taxon>Bacillati</taxon>
        <taxon>Bacillota</taxon>
        <taxon>Clostridia</taxon>
        <taxon>Eubacteriales</taxon>
        <taxon>Symbiobacteriaceae</taxon>
        <taxon>Symbiobacterium</taxon>
    </lineage>
</organism>
<dbReference type="PANTHER" id="PTHR11921">
    <property type="entry name" value="SUCCINATE DEHYDROGENASE IRON-SULFUR PROTEIN"/>
    <property type="match status" value="1"/>
</dbReference>
<evidence type="ECO:0000256" key="11">
    <source>
        <dbReference type="ARBA" id="ARBA00023014"/>
    </source>
</evidence>
<dbReference type="InterPro" id="IPR050573">
    <property type="entry name" value="SDH/FRD_Iron-Sulfur"/>
</dbReference>
<dbReference type="PROSITE" id="PS51379">
    <property type="entry name" value="4FE4S_FER_2"/>
    <property type="match status" value="1"/>
</dbReference>
<evidence type="ECO:0000256" key="6">
    <source>
        <dbReference type="ARBA" id="ARBA00022532"/>
    </source>
</evidence>
<dbReference type="SUPFAM" id="SSF54292">
    <property type="entry name" value="2Fe-2S ferredoxin-like"/>
    <property type="match status" value="1"/>
</dbReference>
<dbReference type="InterPro" id="IPR017896">
    <property type="entry name" value="4Fe4S_Fe-S-bd"/>
</dbReference>
<dbReference type="RefSeq" id="WP_209466452.1">
    <property type="nucleotide sequence ID" value="NZ_JAGGLG010000012.1"/>
</dbReference>
<dbReference type="EC" id="1.3.5.1" evidence="4"/>
<evidence type="ECO:0000256" key="2">
    <source>
        <dbReference type="ARBA" id="ARBA00001966"/>
    </source>
</evidence>
<evidence type="ECO:0000256" key="7">
    <source>
        <dbReference type="ARBA" id="ARBA00022714"/>
    </source>
</evidence>
<dbReference type="SUPFAM" id="SSF46548">
    <property type="entry name" value="alpha-helical ferredoxin"/>
    <property type="match status" value="1"/>
</dbReference>
<dbReference type="Pfam" id="PF13085">
    <property type="entry name" value="Fer2_3"/>
    <property type="match status" value="1"/>
</dbReference>
<proteinExistence type="inferred from homology"/>
<dbReference type="InterPro" id="IPR036010">
    <property type="entry name" value="2Fe-2S_ferredoxin-like_sf"/>
</dbReference>
<keyword evidence="9 15" id="KW-0560">Oxidoreductase</keyword>